<dbReference type="AlphaFoldDB" id="A0A1I2EBM6"/>
<keyword evidence="1" id="KW-1133">Transmembrane helix</keyword>
<feature type="signal peptide" evidence="2">
    <location>
        <begin position="1"/>
        <end position="25"/>
    </location>
</feature>
<dbReference type="Proteomes" id="UP000199513">
    <property type="component" value="Unassembled WGS sequence"/>
</dbReference>
<feature type="transmembrane region" description="Helical" evidence="1">
    <location>
        <begin position="35"/>
        <end position="55"/>
    </location>
</feature>
<keyword evidence="1" id="KW-0812">Transmembrane</keyword>
<feature type="chain" id="PRO_5011755997" description="VPEID-CTERM protein sorting domain-containing protein" evidence="2">
    <location>
        <begin position="26"/>
        <end position="66"/>
    </location>
</feature>
<protein>
    <recommendedName>
        <fullName evidence="5">VPEID-CTERM protein sorting domain-containing protein</fullName>
    </recommendedName>
</protein>
<accession>A0A1I2EBM6</accession>
<sequence>MKPFLLSWLALLCLLFLDYPSFAQAGVDPMPPNSGAVPIDGGVLGLLAAGALYGAKKLNEKRKSNT</sequence>
<keyword evidence="2" id="KW-0732">Signal</keyword>
<dbReference type="NCBIfam" id="NF046080">
    <property type="entry name" value="PID_CTERM"/>
    <property type="match status" value="1"/>
</dbReference>
<keyword evidence="4" id="KW-1185">Reference proteome</keyword>
<name>A0A1I2EBM6_9BACT</name>
<gene>
    <name evidence="3" type="ORF">SAMN04488541_100987</name>
</gene>
<evidence type="ECO:0000256" key="2">
    <source>
        <dbReference type="SAM" id="SignalP"/>
    </source>
</evidence>
<proteinExistence type="predicted"/>
<dbReference type="EMBL" id="FONY01000009">
    <property type="protein sequence ID" value="SFE89888.1"/>
    <property type="molecule type" value="Genomic_DNA"/>
</dbReference>
<organism evidence="3 4">
    <name type="scientific">Thermoflexibacter ruber</name>
    <dbReference type="NCBI Taxonomy" id="1003"/>
    <lineage>
        <taxon>Bacteria</taxon>
        <taxon>Pseudomonadati</taxon>
        <taxon>Bacteroidota</taxon>
        <taxon>Cytophagia</taxon>
        <taxon>Cytophagales</taxon>
        <taxon>Thermoflexibacteraceae</taxon>
        <taxon>Thermoflexibacter</taxon>
    </lineage>
</organism>
<reference evidence="3 4" key="1">
    <citation type="submission" date="2016-10" db="EMBL/GenBank/DDBJ databases">
        <authorList>
            <person name="de Groot N.N."/>
        </authorList>
    </citation>
    <scope>NUCLEOTIDE SEQUENCE [LARGE SCALE GENOMIC DNA]</scope>
    <source>
        <strain>GEY</strain>
        <strain evidence="4">DSM 9560</strain>
    </source>
</reference>
<evidence type="ECO:0000256" key="1">
    <source>
        <dbReference type="SAM" id="Phobius"/>
    </source>
</evidence>
<dbReference type="RefSeq" id="WP_091542270.1">
    <property type="nucleotide sequence ID" value="NZ_FONY01000009.1"/>
</dbReference>
<dbReference type="STRING" id="1003.SAMN04488541_100987"/>
<evidence type="ECO:0000313" key="3">
    <source>
        <dbReference type="EMBL" id="SFE89888.1"/>
    </source>
</evidence>
<evidence type="ECO:0008006" key="5">
    <source>
        <dbReference type="Google" id="ProtNLM"/>
    </source>
</evidence>
<evidence type="ECO:0000313" key="4">
    <source>
        <dbReference type="Proteomes" id="UP000199513"/>
    </source>
</evidence>
<dbReference type="InterPro" id="IPR058207">
    <property type="entry name" value="PID_CTERM"/>
</dbReference>
<keyword evidence="1" id="KW-0472">Membrane</keyword>